<dbReference type="Proteomes" id="UP000638648">
    <property type="component" value="Unassembled WGS sequence"/>
</dbReference>
<dbReference type="Gene3D" id="2.40.33.20">
    <property type="entry name" value="PK beta-barrel domain-like"/>
    <property type="match status" value="1"/>
</dbReference>
<evidence type="ECO:0000259" key="1">
    <source>
        <dbReference type="PROSITE" id="PS51340"/>
    </source>
</evidence>
<dbReference type="InterPro" id="IPR005302">
    <property type="entry name" value="MoCF_Sase_C"/>
</dbReference>
<reference evidence="2" key="1">
    <citation type="submission" date="2020-10" db="EMBL/GenBank/DDBJ databases">
        <title>Sequencing the genomes of 1000 actinobacteria strains.</title>
        <authorList>
            <person name="Klenk H.-P."/>
        </authorList>
    </citation>
    <scope>NUCLEOTIDE SEQUENCE</scope>
    <source>
        <strain evidence="2">DSM 45354</strain>
    </source>
</reference>
<proteinExistence type="predicted"/>
<sequence length="273" mass="28716">MHVVGIGLTPVKGMAHEPLAALELPRGGLPGDRAFCFYDVAKDRVLRTVDHDALLACRARFEPPVLTISTPAGEATGEVVATGTRYVADYWGRPTELTALEGPWSDLVSRHLGTEAVLCRVGRRGAVVWGGAVSVVTTSSLAEIARRIGRDAEDGRRFRATFTVDTGDAAAFVEDAWTGRQLRLGDAVVRVRGPLERCAVIDRRPEAGGRDATVLRALAADRRLNGQLVFGVHADVIHPGTVRLGGAVAVGSEGFSPAGAAGNDGSRAGHGRG</sequence>
<dbReference type="Pfam" id="PF03473">
    <property type="entry name" value="MOSC"/>
    <property type="match status" value="1"/>
</dbReference>
<keyword evidence="3" id="KW-1185">Reference proteome</keyword>
<accession>A0A927RBT3</accession>
<dbReference type="SUPFAM" id="SSF50800">
    <property type="entry name" value="PK beta-barrel domain-like"/>
    <property type="match status" value="1"/>
</dbReference>
<dbReference type="InterPro" id="IPR011037">
    <property type="entry name" value="Pyrv_Knase-like_insert_dom_sf"/>
</dbReference>
<dbReference type="AlphaFoldDB" id="A0A927RBT3"/>
<dbReference type="EMBL" id="JADBEM010000001">
    <property type="protein sequence ID" value="MBE1606405.1"/>
    <property type="molecule type" value="Genomic_DNA"/>
</dbReference>
<gene>
    <name evidence="2" type="ORF">HEB94_003253</name>
</gene>
<dbReference type="RefSeq" id="WP_192750541.1">
    <property type="nucleotide sequence ID" value="NZ_BAABJL010000245.1"/>
</dbReference>
<organism evidence="2 3">
    <name type="scientific">Actinopolymorpha pittospori</name>
    <dbReference type="NCBI Taxonomy" id="648752"/>
    <lineage>
        <taxon>Bacteria</taxon>
        <taxon>Bacillati</taxon>
        <taxon>Actinomycetota</taxon>
        <taxon>Actinomycetes</taxon>
        <taxon>Propionibacteriales</taxon>
        <taxon>Actinopolymorphaceae</taxon>
        <taxon>Actinopolymorpha</taxon>
    </lineage>
</organism>
<comment type="caution">
    <text evidence="2">The sequence shown here is derived from an EMBL/GenBank/DDBJ whole genome shotgun (WGS) entry which is preliminary data.</text>
</comment>
<dbReference type="GO" id="GO:0030151">
    <property type="term" value="F:molybdenum ion binding"/>
    <property type="evidence" value="ECO:0007669"/>
    <property type="project" value="InterPro"/>
</dbReference>
<feature type="domain" description="MOSC" evidence="1">
    <location>
        <begin position="89"/>
        <end position="251"/>
    </location>
</feature>
<protein>
    <submittedName>
        <fullName evidence="2">Uncharacterized protein YcbX</fullName>
    </submittedName>
</protein>
<name>A0A927RBT3_9ACTN</name>
<dbReference type="GO" id="GO:0030170">
    <property type="term" value="F:pyridoxal phosphate binding"/>
    <property type="evidence" value="ECO:0007669"/>
    <property type="project" value="InterPro"/>
</dbReference>
<evidence type="ECO:0000313" key="2">
    <source>
        <dbReference type="EMBL" id="MBE1606405.1"/>
    </source>
</evidence>
<dbReference type="PROSITE" id="PS51340">
    <property type="entry name" value="MOSC"/>
    <property type="match status" value="1"/>
</dbReference>
<evidence type="ECO:0000313" key="3">
    <source>
        <dbReference type="Proteomes" id="UP000638648"/>
    </source>
</evidence>
<dbReference type="GO" id="GO:0003824">
    <property type="term" value="F:catalytic activity"/>
    <property type="evidence" value="ECO:0007669"/>
    <property type="project" value="InterPro"/>
</dbReference>